<evidence type="ECO:0000256" key="1">
    <source>
        <dbReference type="PIRSR" id="PIRSR622684-1"/>
    </source>
</evidence>
<name>A0A2V2W9B3_TRYCR</name>
<dbReference type="VEuPathDB" id="TriTrypDB:BCY84_20705"/>
<evidence type="ECO:0000256" key="2">
    <source>
        <dbReference type="PROSITE-ProRule" id="PRU00239"/>
    </source>
</evidence>
<dbReference type="InterPro" id="IPR038765">
    <property type="entry name" value="Papain-like_cys_pep_sf"/>
</dbReference>
<dbReference type="InterPro" id="IPR022682">
    <property type="entry name" value="Calpain_domain_III"/>
</dbReference>
<dbReference type="InterPro" id="IPR022684">
    <property type="entry name" value="Calpain_cysteine_protease"/>
</dbReference>
<dbReference type="VEuPathDB" id="TriTrypDB:C4B63_58g49"/>
<gene>
    <name evidence="4" type="ORF">C3747_144g105</name>
</gene>
<dbReference type="VEuPathDB" id="TriTrypDB:TcG_02614"/>
<dbReference type="VEuPathDB" id="TriTrypDB:TcCLB.510121.170"/>
<dbReference type="VEuPathDB" id="TriTrypDB:ECC02_008517"/>
<dbReference type="VEuPathDB" id="TriTrypDB:TCSYLVIO_006870"/>
<dbReference type="PROSITE" id="PS50203">
    <property type="entry name" value="CALPAIN_CAT"/>
    <property type="match status" value="1"/>
</dbReference>
<dbReference type="VEuPathDB" id="TriTrypDB:TcBrA4_0047700"/>
<dbReference type="InterPro" id="IPR032675">
    <property type="entry name" value="LRR_dom_sf"/>
</dbReference>
<comment type="caution">
    <text evidence="4">The sequence shown here is derived from an EMBL/GenBank/DDBJ whole genome shotgun (WGS) entry which is preliminary data.</text>
</comment>
<dbReference type="VEuPathDB" id="TriTrypDB:TCDM_04625"/>
<dbReference type="OMA" id="IHYATWW"/>
<dbReference type="OrthoDB" id="424753at2759"/>
<dbReference type="SUPFAM" id="SSF52047">
    <property type="entry name" value="RNI-like"/>
    <property type="match status" value="1"/>
</dbReference>
<dbReference type="Gene3D" id="2.60.120.380">
    <property type="match status" value="4"/>
</dbReference>
<evidence type="ECO:0000313" key="4">
    <source>
        <dbReference type="EMBL" id="PWV04767.1"/>
    </source>
</evidence>
<dbReference type="GO" id="GO:0006508">
    <property type="term" value="P:proteolysis"/>
    <property type="evidence" value="ECO:0007669"/>
    <property type="project" value="UniProtKB-KW"/>
</dbReference>
<dbReference type="PANTHER" id="PTHR10183:SF421">
    <property type="entry name" value="PUTATIVE-RELATED"/>
    <property type="match status" value="1"/>
</dbReference>
<dbReference type="Gene3D" id="3.90.70.10">
    <property type="entry name" value="Cysteine proteinases"/>
    <property type="match status" value="1"/>
</dbReference>
<dbReference type="VEuPathDB" id="TriTrypDB:C3747_144g105"/>
<dbReference type="SUPFAM" id="SSF49758">
    <property type="entry name" value="Calpain large subunit, middle domain (domain III)"/>
    <property type="match status" value="6"/>
</dbReference>
<dbReference type="VEuPathDB" id="TriTrypDB:TcCL_NonESM03836"/>
<dbReference type="VEuPathDB" id="TriTrypDB:TcCLB.506493.90"/>
<dbReference type="SUPFAM" id="SSF54001">
    <property type="entry name" value="Cysteine proteinases"/>
    <property type="match status" value="1"/>
</dbReference>
<feature type="active site" evidence="1">
    <location>
        <position position="915"/>
    </location>
</feature>
<dbReference type="InterPro" id="IPR001300">
    <property type="entry name" value="Peptidase_C2_calpain_cat"/>
</dbReference>
<sequence length="1592" mass="179690">MTTLEDLYASYCRRRGCRPNSFLSRYLQEEFTRHSQQRVLESVDLSDNYVGAKGIIPVLDLVKNVKTVRRLDVRKNMLEHEQLEHLVYCLALHPSIEEVDVSGNALDDGSVDIILKLLQANESITVFRVDGNHFASSSLSLINDHLERNKERKAERQKEMTPVYTGKWFRAQVRGSLAEETSGGHVHFSTWWKNQQYIMRVSRRAQVRVVMDVDDPKAARQAGFFVFYSDGTRKVIVADADHIAAESNVDHSHCFVTLLVEEHAAYSIMPFTFHPERSMSFTLMVELCQESLKSSEGWVTLEPVDSALDWLVYVMHGEWTSASAGGSPTQHLWCRNPMIHVQYAGSIQSYRMASPATVFVQLSKSIDADENDDRHIGFDVVTLDTTGNNKPPICCKEESRKCTCPHEHRTTVTASFVIMCAALDLFIVPSTAIPGELGSYTVTVFSSVPLRLTTSAFPHGWNYRAVKGVWDEDNCGGSRERSMSWKCNPSLALHFDAHQSPPDLTLFLEESLPRPKSPVRRGSADSCGNLMDSLSAVEETQKKKELKEFLHRHQLSHLEGCISLVEACPPMYRLLYSSEYSRGSVVSLVVPAVSEEFFLLAATRHAGQLGNFILHIFSSRPFVTDELKTLALREREYQLLQCAQESQARQAANSVLAKKRSGPKDSEDAVLAHNEILLRCMVTGEKYVDRDFPRGGSSLWIDPAKKTPAWCGKEIYWKRPTELVEEVTFLREWKCDCPFPFSRREWFASVTYAIATKPLWLQNLTAGYNVTEGLAQFRFFKSGQWTLVTIDDYLPFDSTMELCMGRPSRDNTDFFFPLLEKAYAKHHRCYEALELKVTPELSIVDVMCHGLMDLSGCAPVHFPLRGSVEMSAEQQNILWMKLKNAIQQDVLFTFLLRGDSAEASERISLGILSDHLYPALDARFVEGQRLVKLRHWGQVGEVRWGGKWRAMSTRWTTILRDLLKFDEDDRETFWMSLDEVFFYFTDLIMTAGTKHTSWVSADFADCPKECGTPVMEGAQFTLRLGDLPPDLNKTQISLGLHQPDARARVIRQKNALAAYRTAIGLAVVATEDNTVWLKEVREAEVVKCLEPCKCRDVMCSLNIDMDNVKGSKRLTLIAFREDQKAANVPFLLSAWSDNCEVALTPITRDIKTTVSGEWPIGYPVGSPSSSFWRDCPQYFVFPSESTEFLFVLRQDLPVGELPKPIGFTVHREMTCRSYLEYNPDTVVLYVQAVASACVEGTVRLLGMKERRGMPYIIVPFCTEATPGGKFWIDAIANRSSRFCCIDPRLDWYRDRKSVSFTLADGSFGGSPRFSSWRSSPQLALNFPVGGQGRLFVVVRNDDLSDNRTELGMMLLRGDNQWENGLRRKLFISSGDIVARSEEKIGETVIDCNVDVQPECTLILVVYASMPYREAAVTVALYSASAVEVEPVKEWAQVAVAEGSWELGYTAGGGSDQFGSWINNPFVALNTYRRTQIVALLLQYPQGPDKPLVKRAGKKKAFLPPIIINPNNRMMIALDLNVQNSELTPIASTPYTYNSEVTLVAHVPAADSLPFLFIPHTKLPEGNGEFKLFVYADSPIELYTLEKKRLPYV</sequence>
<dbReference type="Pfam" id="PF00648">
    <property type="entry name" value="Peptidase_C2"/>
    <property type="match status" value="1"/>
</dbReference>
<evidence type="ECO:0000313" key="5">
    <source>
        <dbReference type="Proteomes" id="UP000246078"/>
    </source>
</evidence>
<dbReference type="VEuPathDB" id="TriTrypDB:C4B63_58g48"/>
<dbReference type="Pfam" id="PF01067">
    <property type="entry name" value="Calpain_III"/>
    <property type="match status" value="1"/>
</dbReference>
<dbReference type="GO" id="GO:0004198">
    <property type="term" value="F:calcium-dependent cysteine-type endopeptidase activity"/>
    <property type="evidence" value="ECO:0007669"/>
    <property type="project" value="InterPro"/>
</dbReference>
<dbReference type="Proteomes" id="UP000246078">
    <property type="component" value="Unassembled WGS sequence"/>
</dbReference>
<dbReference type="Gene3D" id="3.80.10.10">
    <property type="entry name" value="Ribonuclease Inhibitor"/>
    <property type="match status" value="1"/>
</dbReference>
<protein>
    <submittedName>
        <fullName evidence="4">Putative cysteine peptidase, Clan CA, family C2</fullName>
    </submittedName>
</protein>
<comment type="caution">
    <text evidence="2">Lacks conserved residue(s) required for the propagation of feature annotation.</text>
</comment>
<reference evidence="4 5" key="1">
    <citation type="journal article" date="2018" name="Microb. Genom.">
        <title>Expanding an expanded genome: long-read sequencing of Trypanosoma cruzi.</title>
        <authorList>
            <person name="Berna L."/>
            <person name="Rodriguez M."/>
            <person name="Chiribao M.L."/>
            <person name="Parodi-Talice A."/>
            <person name="Pita S."/>
            <person name="Rijo G."/>
            <person name="Alvarez-Valin F."/>
            <person name="Robello C."/>
        </authorList>
    </citation>
    <scope>NUCLEOTIDE SEQUENCE [LARGE SCALE GENOMIC DNA]</scope>
    <source>
        <strain evidence="4 5">TCC</strain>
    </source>
</reference>
<dbReference type="VEuPathDB" id="TriTrypDB:Tc_MARK_5631"/>
<proteinExistence type="predicted"/>
<dbReference type="InterPro" id="IPR036213">
    <property type="entry name" value="Calpain_III_sf"/>
</dbReference>
<dbReference type="SMART" id="SM00230">
    <property type="entry name" value="CysPc"/>
    <property type="match status" value="1"/>
</dbReference>
<feature type="domain" description="Calpain catalytic" evidence="3">
    <location>
        <begin position="686"/>
        <end position="993"/>
    </location>
</feature>
<evidence type="ECO:0000259" key="3">
    <source>
        <dbReference type="PROSITE" id="PS50203"/>
    </source>
</evidence>
<dbReference type="PRINTS" id="PR00704">
    <property type="entry name" value="CALPAIN"/>
</dbReference>
<accession>A0A2V2W9B3</accession>
<organism evidence="4 5">
    <name type="scientific">Trypanosoma cruzi</name>
    <dbReference type="NCBI Taxonomy" id="5693"/>
    <lineage>
        <taxon>Eukaryota</taxon>
        <taxon>Discoba</taxon>
        <taxon>Euglenozoa</taxon>
        <taxon>Kinetoplastea</taxon>
        <taxon>Metakinetoplastina</taxon>
        <taxon>Trypanosomatida</taxon>
        <taxon>Trypanosomatidae</taxon>
        <taxon>Trypanosoma</taxon>
        <taxon>Schizotrypanum</taxon>
    </lineage>
</organism>
<dbReference type="PANTHER" id="PTHR10183">
    <property type="entry name" value="CALPAIN"/>
    <property type="match status" value="1"/>
</dbReference>
<dbReference type="EMBL" id="PRFC01000144">
    <property type="protein sequence ID" value="PWV04767.1"/>
    <property type="molecule type" value="Genomic_DNA"/>
</dbReference>